<keyword evidence="2" id="KW-0515">Mutator protein</keyword>
<comment type="caution">
    <text evidence="7">The sequence shown here is derived from an EMBL/GenBank/DDBJ whole genome shotgun (WGS) entry which is preliminary data.</text>
</comment>
<dbReference type="InterPro" id="IPR036775">
    <property type="entry name" value="DNA_pol_Y-fam_lit_finger_sf"/>
</dbReference>
<keyword evidence="5" id="KW-0808">Transferase</keyword>
<evidence type="ECO:0000256" key="2">
    <source>
        <dbReference type="ARBA" id="ARBA00022457"/>
    </source>
</evidence>
<gene>
    <name evidence="7" type="ORF">HMPREF1872_00232</name>
</gene>
<dbReference type="GO" id="GO:0009432">
    <property type="term" value="P:SOS response"/>
    <property type="evidence" value="ECO:0007669"/>
    <property type="project" value="TreeGrafter"/>
</dbReference>
<evidence type="ECO:0000256" key="5">
    <source>
        <dbReference type="ARBA" id="ARBA00022932"/>
    </source>
</evidence>
<evidence type="ECO:0000313" key="7">
    <source>
        <dbReference type="EMBL" id="KXB42546.1"/>
    </source>
</evidence>
<evidence type="ECO:0000256" key="4">
    <source>
        <dbReference type="ARBA" id="ARBA00022763"/>
    </source>
</evidence>
<dbReference type="GO" id="GO:0042276">
    <property type="term" value="P:error-prone translesion synthesis"/>
    <property type="evidence" value="ECO:0007669"/>
    <property type="project" value="TreeGrafter"/>
</dbReference>
<dbReference type="SUPFAM" id="SSF56672">
    <property type="entry name" value="DNA/RNA polymerases"/>
    <property type="match status" value="1"/>
</dbReference>
<dbReference type="Gene3D" id="3.30.1490.100">
    <property type="entry name" value="DNA polymerase, Y-family, little finger domain"/>
    <property type="match status" value="1"/>
</dbReference>
<dbReference type="InterPro" id="IPR050116">
    <property type="entry name" value="DNA_polymerase-Y"/>
</dbReference>
<dbReference type="InterPro" id="IPR001126">
    <property type="entry name" value="UmuC"/>
</dbReference>
<dbReference type="GO" id="GO:0006281">
    <property type="term" value="P:DNA repair"/>
    <property type="evidence" value="ECO:0007669"/>
    <property type="project" value="InterPro"/>
</dbReference>
<dbReference type="Proteomes" id="UP000070080">
    <property type="component" value="Unassembled WGS sequence"/>
</dbReference>
<dbReference type="PANTHER" id="PTHR11076:SF35">
    <property type="entry name" value="DNA REPAIR PROTEIN HOMOLOG YOBH"/>
    <property type="match status" value="1"/>
</dbReference>
<dbReference type="Gene3D" id="3.30.70.270">
    <property type="match status" value="1"/>
</dbReference>
<reference evidence="8" key="1">
    <citation type="submission" date="2016-01" db="EMBL/GenBank/DDBJ databases">
        <authorList>
            <person name="Mitreva M."/>
            <person name="Pepin K.H."/>
            <person name="Mihindukulasuriya K.A."/>
            <person name="Fulton R."/>
            <person name="Fronick C."/>
            <person name="O'Laughlin M."/>
            <person name="Miner T."/>
            <person name="Herter B."/>
            <person name="Rosa B.A."/>
            <person name="Cordes M."/>
            <person name="Tomlinson C."/>
            <person name="Wollam A."/>
            <person name="Palsikar V.B."/>
            <person name="Mardis E.R."/>
            <person name="Wilson R.K."/>
        </authorList>
    </citation>
    <scope>NUCLEOTIDE SEQUENCE [LARGE SCALE GENOMIC DNA]</scope>
    <source>
        <strain evidence="8">KA00274</strain>
    </source>
</reference>
<keyword evidence="4" id="KW-0227">DNA damage</keyword>
<evidence type="ECO:0000313" key="8">
    <source>
        <dbReference type="Proteomes" id="UP000070080"/>
    </source>
</evidence>
<dbReference type="GO" id="GO:0005829">
    <property type="term" value="C:cytosol"/>
    <property type="evidence" value="ECO:0007669"/>
    <property type="project" value="TreeGrafter"/>
</dbReference>
<feature type="domain" description="UmuC" evidence="6">
    <location>
        <begin position="1"/>
        <end position="179"/>
    </location>
</feature>
<keyword evidence="3" id="KW-0548">Nucleotidyltransferase</keyword>
<protein>
    <submittedName>
        <fullName evidence="7">ImpB/MucB/SamB family protein</fullName>
    </submittedName>
</protein>
<dbReference type="PATRIC" id="fig|1497955.3.peg.217"/>
<dbReference type="SUPFAM" id="SSF100879">
    <property type="entry name" value="Lesion bypass DNA polymerase (Y-family), little finger domain"/>
    <property type="match status" value="1"/>
</dbReference>
<name>A0A133YH88_9FIRM</name>
<accession>A0A133YH88</accession>
<dbReference type="InterPro" id="IPR043502">
    <property type="entry name" value="DNA/RNA_pol_sf"/>
</dbReference>
<dbReference type="GO" id="GO:0003887">
    <property type="term" value="F:DNA-directed DNA polymerase activity"/>
    <property type="evidence" value="ECO:0007669"/>
    <property type="project" value="UniProtKB-KW"/>
</dbReference>
<dbReference type="CDD" id="cd03586">
    <property type="entry name" value="PolY_Pol_IV_kappa"/>
    <property type="match status" value="1"/>
</dbReference>
<comment type="similarity">
    <text evidence="1">Belongs to the DNA polymerase type-Y family.</text>
</comment>
<proteinExistence type="inferred from homology"/>
<dbReference type="PROSITE" id="PS50173">
    <property type="entry name" value="UMUC"/>
    <property type="match status" value="1"/>
</dbReference>
<dbReference type="Pfam" id="PF11799">
    <property type="entry name" value="IMS_C"/>
    <property type="match status" value="1"/>
</dbReference>
<dbReference type="InterPro" id="IPR043128">
    <property type="entry name" value="Rev_trsase/Diguanyl_cyclase"/>
</dbReference>
<evidence type="ECO:0000259" key="6">
    <source>
        <dbReference type="PROSITE" id="PS50173"/>
    </source>
</evidence>
<dbReference type="InterPro" id="IPR022880">
    <property type="entry name" value="DNApol_IV"/>
</dbReference>
<dbReference type="STRING" id="1497955.HMPREF1872_00232"/>
<dbReference type="Pfam" id="PF00817">
    <property type="entry name" value="IMS"/>
    <property type="match status" value="1"/>
</dbReference>
<keyword evidence="5" id="KW-0239">DNA-directed DNA polymerase</keyword>
<keyword evidence="8" id="KW-1185">Reference proteome</keyword>
<sequence length="404" mass="45786">MNNFFASVELLDRPDLLGKLVAVCGNPKERHGIILAKSPEAKALGVKTGETIQQAEAKCNGNLYLLAAHYDKYLKYSNLAKQIYLSYTDQVESFGLDECWLDITHSEKLFGSPEQIAREIIMRIKQELGLTISVGYSYNKIFAKLASDLADNASLLTISPLHYREQVWPLDIANLLGVGRHTRKLLAKYEINTIGDYAKADAKFLESLLGINGLKLWYFANGRDMSQVHSYAQAIPIKSIGNGMTCVRDIVHLTELEAVLLNLAEQVQARLAKHDYLARVLQLNVRYQDFNHKQIQVPLAYPAASARYFVDNILPLVYKCDLLFAPIRALSLRASNLTTRQAQQIDWSDDYVRFERNRRLDLTLQEIRSTYGQSAANYAVQVKYNDLFPKMKENSVTSSFTYVD</sequence>
<dbReference type="Gene3D" id="3.40.1170.60">
    <property type="match status" value="1"/>
</dbReference>
<organism evidence="7 8">
    <name type="scientific">Amygdalobacter nucleatus</name>
    <dbReference type="NCBI Taxonomy" id="3029274"/>
    <lineage>
        <taxon>Bacteria</taxon>
        <taxon>Bacillati</taxon>
        <taxon>Bacillota</taxon>
        <taxon>Clostridia</taxon>
        <taxon>Eubacteriales</taxon>
        <taxon>Oscillospiraceae</taxon>
        <taxon>Amygdalobacter</taxon>
    </lineage>
</organism>
<dbReference type="PANTHER" id="PTHR11076">
    <property type="entry name" value="DNA REPAIR POLYMERASE UMUC / TRANSFERASE FAMILY MEMBER"/>
    <property type="match status" value="1"/>
</dbReference>
<evidence type="ECO:0000256" key="1">
    <source>
        <dbReference type="ARBA" id="ARBA00010945"/>
    </source>
</evidence>
<dbReference type="GO" id="GO:0003684">
    <property type="term" value="F:damaged DNA binding"/>
    <property type="evidence" value="ECO:0007669"/>
    <property type="project" value="InterPro"/>
</dbReference>
<dbReference type="Gene3D" id="1.10.150.20">
    <property type="entry name" value="5' to 3' exonuclease, C-terminal subdomain"/>
    <property type="match status" value="1"/>
</dbReference>
<dbReference type="EMBL" id="LSCV01000002">
    <property type="protein sequence ID" value="KXB42546.1"/>
    <property type="molecule type" value="Genomic_DNA"/>
</dbReference>
<dbReference type="InterPro" id="IPR017961">
    <property type="entry name" value="DNA_pol_Y-fam_little_finger"/>
</dbReference>
<dbReference type="AlphaFoldDB" id="A0A133YH88"/>
<evidence type="ECO:0000256" key="3">
    <source>
        <dbReference type="ARBA" id="ARBA00022695"/>
    </source>
</evidence>